<keyword evidence="3" id="KW-1185">Reference proteome</keyword>
<dbReference type="Gene3D" id="2.115.10.20">
    <property type="entry name" value="Glycosyl hydrolase domain, family 43"/>
    <property type="match status" value="1"/>
</dbReference>
<organism evidence="2 3">
    <name type="scientific">Actinopolyspora alba</name>
    <dbReference type="NCBI Taxonomy" id="673379"/>
    <lineage>
        <taxon>Bacteria</taxon>
        <taxon>Bacillati</taxon>
        <taxon>Actinomycetota</taxon>
        <taxon>Actinomycetes</taxon>
        <taxon>Actinopolysporales</taxon>
        <taxon>Actinopolysporaceae</taxon>
        <taxon>Actinopolyspora</taxon>
        <taxon>Actinopolyspora alba group</taxon>
    </lineage>
</organism>
<dbReference type="Proteomes" id="UP000198716">
    <property type="component" value="Unassembled WGS sequence"/>
</dbReference>
<evidence type="ECO:0000256" key="1">
    <source>
        <dbReference type="SAM" id="MobiDB-lite"/>
    </source>
</evidence>
<sequence>MPPTPGVPHFRDPKVGRDTERGHWVVLVAEGNKIGFYARSISNVGLKPASSSRTDSGCWSAPICSGAEHISSPGLSDARLHGRSTRMEETSVDL</sequence>
<dbReference type="InterPro" id="IPR023296">
    <property type="entry name" value="Glyco_hydro_beta-prop_sf"/>
</dbReference>
<evidence type="ECO:0000313" key="2">
    <source>
        <dbReference type="EMBL" id="SFE00086.1"/>
    </source>
</evidence>
<protein>
    <submittedName>
        <fullName evidence="2">Uncharacterized protein</fullName>
    </submittedName>
</protein>
<gene>
    <name evidence="2" type="ORF">SAMN04487819_106186</name>
</gene>
<name>A0A1I1WY99_9ACTN</name>
<dbReference type="EMBL" id="FOMZ01000006">
    <property type="protein sequence ID" value="SFE00086.1"/>
    <property type="molecule type" value="Genomic_DNA"/>
</dbReference>
<evidence type="ECO:0000313" key="3">
    <source>
        <dbReference type="Proteomes" id="UP000198716"/>
    </source>
</evidence>
<reference evidence="3" key="1">
    <citation type="submission" date="2016-10" db="EMBL/GenBank/DDBJ databases">
        <authorList>
            <person name="Varghese N."/>
            <person name="Submissions S."/>
        </authorList>
    </citation>
    <scope>NUCLEOTIDE SEQUENCE [LARGE SCALE GENOMIC DNA]</scope>
    <source>
        <strain evidence="3">DSM 45004</strain>
    </source>
</reference>
<feature type="compositionally biased region" description="Basic and acidic residues" evidence="1">
    <location>
        <begin position="85"/>
        <end position="94"/>
    </location>
</feature>
<dbReference type="AlphaFoldDB" id="A0A1I1WY99"/>
<proteinExistence type="predicted"/>
<feature type="region of interest" description="Disordered" evidence="1">
    <location>
        <begin position="72"/>
        <end position="94"/>
    </location>
</feature>
<accession>A0A1I1WY99</accession>